<gene>
    <name evidence="2" type="ORF">HDU87_008864</name>
</gene>
<feature type="compositionally biased region" description="Low complexity" evidence="1">
    <location>
        <begin position="47"/>
        <end position="56"/>
    </location>
</feature>
<keyword evidence="3" id="KW-1185">Reference proteome</keyword>
<dbReference type="Proteomes" id="UP001212152">
    <property type="component" value="Unassembled WGS sequence"/>
</dbReference>
<feature type="compositionally biased region" description="Low complexity" evidence="1">
    <location>
        <begin position="246"/>
        <end position="264"/>
    </location>
</feature>
<feature type="region of interest" description="Disordered" evidence="1">
    <location>
        <begin position="32"/>
        <end position="56"/>
    </location>
</feature>
<dbReference type="AlphaFoldDB" id="A0AAD5THV3"/>
<evidence type="ECO:0000313" key="2">
    <source>
        <dbReference type="EMBL" id="KAJ3170089.1"/>
    </source>
</evidence>
<feature type="compositionally biased region" description="Low complexity" evidence="1">
    <location>
        <begin position="201"/>
        <end position="217"/>
    </location>
</feature>
<protein>
    <submittedName>
        <fullName evidence="2">Uncharacterized protein</fullName>
    </submittedName>
</protein>
<dbReference type="EMBL" id="JADGJQ010000099">
    <property type="protein sequence ID" value="KAJ3170089.1"/>
    <property type="molecule type" value="Genomic_DNA"/>
</dbReference>
<accession>A0AAD5THV3</accession>
<sequence>MHHNSNTVQTENTEAHGVKGLVAKVKAALPGHKESPATTAHRDMDINNNNNNNTTANTAASAAGPHIGNTGPHGGYQDTTTANTNANSMLPGHNHTNANSNITQDAYGVNQQNQHNIVPGTSGKVAHTTGSTGENLPHAKGMFPNTTAAHVAEAEAVNAEFARTHGNATGGVMDHGQLRYGEQLPNQGEHHHGHHGHHDQLNNNNNNLNNPNNINTPHTHHNHEAAYGAAGLAAVAAGEHHHHHNQQQQQQQHNQNLAGGLNDQQQHHQHHLGGGGMMNHNDQAGMAAAQGATGYPTGKADNNLNTVHHIHHQGVPVNTNVAPNQQQQQQQSTPYMDNHAAPNAEYGATPMNTVNNNRQF</sequence>
<comment type="caution">
    <text evidence="2">The sequence shown here is derived from an EMBL/GenBank/DDBJ whole genome shotgun (WGS) entry which is preliminary data.</text>
</comment>
<organism evidence="2 3">
    <name type="scientific">Geranomyces variabilis</name>
    <dbReference type="NCBI Taxonomy" id="109894"/>
    <lineage>
        <taxon>Eukaryota</taxon>
        <taxon>Fungi</taxon>
        <taxon>Fungi incertae sedis</taxon>
        <taxon>Chytridiomycota</taxon>
        <taxon>Chytridiomycota incertae sedis</taxon>
        <taxon>Chytridiomycetes</taxon>
        <taxon>Spizellomycetales</taxon>
        <taxon>Powellomycetaceae</taxon>
        <taxon>Geranomyces</taxon>
    </lineage>
</organism>
<feature type="region of interest" description="Disordered" evidence="1">
    <location>
        <begin position="182"/>
        <end position="221"/>
    </location>
</feature>
<name>A0AAD5THV3_9FUNG</name>
<reference evidence="2" key="1">
    <citation type="submission" date="2020-05" db="EMBL/GenBank/DDBJ databases">
        <title>Phylogenomic resolution of chytrid fungi.</title>
        <authorList>
            <person name="Stajich J.E."/>
            <person name="Amses K."/>
            <person name="Simmons R."/>
            <person name="Seto K."/>
            <person name="Myers J."/>
            <person name="Bonds A."/>
            <person name="Quandt C.A."/>
            <person name="Barry K."/>
            <person name="Liu P."/>
            <person name="Grigoriev I."/>
            <person name="Longcore J.E."/>
            <person name="James T.Y."/>
        </authorList>
    </citation>
    <scope>NUCLEOTIDE SEQUENCE</scope>
    <source>
        <strain evidence="2">JEL0379</strain>
    </source>
</reference>
<feature type="region of interest" description="Disordered" evidence="1">
    <location>
        <begin position="236"/>
        <end position="282"/>
    </location>
</feature>
<proteinExistence type="predicted"/>
<feature type="compositionally biased region" description="Basic and acidic residues" evidence="1">
    <location>
        <begin position="32"/>
        <end position="45"/>
    </location>
</feature>
<evidence type="ECO:0000256" key="1">
    <source>
        <dbReference type="SAM" id="MobiDB-lite"/>
    </source>
</evidence>
<evidence type="ECO:0000313" key="3">
    <source>
        <dbReference type="Proteomes" id="UP001212152"/>
    </source>
</evidence>